<evidence type="ECO:0000313" key="1">
    <source>
        <dbReference type="EMBL" id="KXY51086.1"/>
    </source>
</evidence>
<protein>
    <submittedName>
        <fullName evidence="1">Uncharacterized protein</fullName>
    </submittedName>
</protein>
<accession>A0A9X0MM12</accession>
<gene>
    <name evidence="1" type="ORF">AT268_31785</name>
</gene>
<dbReference type="RefSeq" id="WP_061662425.1">
    <property type="nucleotide sequence ID" value="NZ_LOMO01000001.1"/>
</dbReference>
<dbReference type="AlphaFoldDB" id="A0A9X0MM12"/>
<dbReference type="Proteomes" id="UP000075476">
    <property type="component" value="Unassembled WGS sequence"/>
</dbReference>
<comment type="caution">
    <text evidence="1">The sequence shown here is derived from an EMBL/GenBank/DDBJ whole genome shotgun (WGS) entry which is preliminary data.</text>
</comment>
<name>A0A9X0MM12_BACCE</name>
<reference evidence="1 2" key="1">
    <citation type="submission" date="2015-12" db="EMBL/GenBank/DDBJ databases">
        <title>Bacillus cereus Group isolate.</title>
        <authorList>
            <person name="Kovac J."/>
        </authorList>
    </citation>
    <scope>NUCLEOTIDE SEQUENCE [LARGE SCALE GENOMIC DNA]</scope>
    <source>
        <strain evidence="1 2">FSL K6-0073</strain>
    </source>
</reference>
<proteinExistence type="predicted"/>
<evidence type="ECO:0000313" key="2">
    <source>
        <dbReference type="Proteomes" id="UP000075476"/>
    </source>
</evidence>
<dbReference type="EMBL" id="LOMO01000001">
    <property type="protein sequence ID" value="KXY51086.1"/>
    <property type="molecule type" value="Genomic_DNA"/>
</dbReference>
<organism evidence="1 2">
    <name type="scientific">Bacillus cereus</name>
    <dbReference type="NCBI Taxonomy" id="1396"/>
    <lineage>
        <taxon>Bacteria</taxon>
        <taxon>Bacillati</taxon>
        <taxon>Bacillota</taxon>
        <taxon>Bacilli</taxon>
        <taxon>Bacillales</taxon>
        <taxon>Bacillaceae</taxon>
        <taxon>Bacillus</taxon>
        <taxon>Bacillus cereus group</taxon>
    </lineage>
</organism>
<sequence length="121" mass="15024">MFEDMYVVFYSEGERIELSFILEVEGKRFYEFYKKQYKNPNSDLSYYFPEYQETYEDYLKNFLLPYLQGYKELYIGYDSWKEEGIWNAKNHDNQLRGILLPRLNYGFYKGVLAYRKWQNIR</sequence>